<evidence type="ECO:0000256" key="3">
    <source>
        <dbReference type="ARBA" id="ARBA00001947"/>
    </source>
</evidence>
<dbReference type="PANTHER" id="PTHR34448:SF3">
    <property type="entry name" value="AMINOPEPTIDASE AMPS"/>
    <property type="match status" value="1"/>
</dbReference>
<comment type="caution">
    <text evidence="10">The sequence shown here is derived from an EMBL/GenBank/DDBJ whole genome shotgun (WGS) entry which is preliminary data.</text>
</comment>
<evidence type="ECO:0000313" key="11">
    <source>
        <dbReference type="Proteomes" id="UP001559623"/>
    </source>
</evidence>
<evidence type="ECO:0000256" key="7">
    <source>
        <dbReference type="ARBA" id="ARBA00022723"/>
    </source>
</evidence>
<dbReference type="Pfam" id="PF02073">
    <property type="entry name" value="Peptidase_M29"/>
    <property type="match status" value="1"/>
</dbReference>
<dbReference type="InterPro" id="IPR035097">
    <property type="entry name" value="M29_N-terminal"/>
</dbReference>
<dbReference type="InterPro" id="IPR000787">
    <property type="entry name" value="Peptidase_M29"/>
</dbReference>
<reference evidence="10 11" key="1">
    <citation type="submission" date="2023-04" db="EMBL/GenBank/DDBJ databases">
        <title>Genome Sequence of Selenomonas sputigena ATCC 33150.</title>
        <authorList>
            <person name="Miller D.P."/>
            <person name="Anvari S."/>
            <person name="Polson S.W."/>
            <person name="Macdonald M."/>
            <person name="Mcdowell J.V."/>
        </authorList>
    </citation>
    <scope>NUCLEOTIDE SEQUENCE [LARGE SCALE GENOMIC DNA]</scope>
    <source>
        <strain evidence="10 11">ATCC 33150</strain>
    </source>
</reference>
<dbReference type="InterPro" id="IPR052170">
    <property type="entry name" value="M29_Exopeptidase"/>
</dbReference>
<dbReference type="Gene3D" id="3.40.1830.10">
    <property type="entry name" value="Thermophilic metalloprotease (M29)"/>
    <property type="match status" value="1"/>
</dbReference>
<keyword evidence="11" id="KW-1185">Reference proteome</keyword>
<dbReference type="EMBL" id="JARVLH010000005">
    <property type="protein sequence ID" value="MEX5285748.1"/>
    <property type="molecule type" value="Genomic_DNA"/>
</dbReference>
<dbReference type="PRINTS" id="PR00919">
    <property type="entry name" value="THERMOPTASE"/>
</dbReference>
<dbReference type="GO" id="GO:0004177">
    <property type="term" value="F:aminopeptidase activity"/>
    <property type="evidence" value="ECO:0007669"/>
    <property type="project" value="UniProtKB-KW"/>
</dbReference>
<sequence length="413" mass="46125">MNDIREKLLNEYARLIVRMGVNLQHDQQLVVNAPIECAGFARRVASAAYDAGAHDVTVVWNDEKLARLRYEKGEKRIFTEFPEWRRLLYKDNAEQGAAFVSIHASDPEIFSGIDPERLTLAQQAAGAALLEYRQRLMSNKNAWCVVSIPTESWARKVFPEAAPAEAVEKLWQAIFHAVRLVPGEDAANRWQEHIRFLAKAADFMNGHAFERLEYRNGLGTNLTVELPEGHIWAGGAEKTQRNVTFVANMPTEEIYTMPKRNGVNGVVVATRPLNVNGNIVSGFSLTFKKGQVVDYKAECGEEILKELFATDEGARYLGEVALVPYDSPISRSGMLFFNTLFDENASCHLAFGKAYPTCIKGGEEMTSDELLRRGVNDSLVHEDFMVGSSDLEIDGIQKDGTAVPVFRKGNFAF</sequence>
<gene>
    <name evidence="10" type="ORF">QCO44_08900</name>
</gene>
<keyword evidence="9" id="KW-0482">Metalloprotease</keyword>
<dbReference type="Proteomes" id="UP001559623">
    <property type="component" value="Unassembled WGS sequence"/>
</dbReference>
<evidence type="ECO:0000256" key="4">
    <source>
        <dbReference type="ARBA" id="ARBA00008236"/>
    </source>
</evidence>
<keyword evidence="7" id="KW-0479">Metal-binding</keyword>
<dbReference type="PANTHER" id="PTHR34448">
    <property type="entry name" value="AMINOPEPTIDASE"/>
    <property type="match status" value="1"/>
</dbReference>
<evidence type="ECO:0000256" key="5">
    <source>
        <dbReference type="ARBA" id="ARBA00022438"/>
    </source>
</evidence>
<evidence type="ECO:0000313" key="10">
    <source>
        <dbReference type="EMBL" id="MEX5285748.1"/>
    </source>
</evidence>
<evidence type="ECO:0000256" key="9">
    <source>
        <dbReference type="ARBA" id="ARBA00023049"/>
    </source>
</evidence>
<evidence type="ECO:0000256" key="1">
    <source>
        <dbReference type="ARBA" id="ARBA00001941"/>
    </source>
</evidence>
<organism evidence="10 11">
    <name type="scientific">Selenomonas sputigena</name>
    <dbReference type="NCBI Taxonomy" id="69823"/>
    <lineage>
        <taxon>Bacteria</taxon>
        <taxon>Bacillati</taxon>
        <taxon>Bacillota</taxon>
        <taxon>Negativicutes</taxon>
        <taxon>Selenomonadales</taxon>
        <taxon>Selenomonadaceae</taxon>
        <taxon>Selenomonas</taxon>
    </lineage>
</organism>
<keyword evidence="6" id="KW-0645">Protease</keyword>
<keyword evidence="5 10" id="KW-0031">Aminopeptidase</keyword>
<proteinExistence type="inferred from homology"/>
<keyword evidence="8" id="KW-0378">Hydrolase</keyword>
<comment type="cofactor">
    <cofactor evidence="2">
        <name>Mg(2+)</name>
        <dbReference type="ChEBI" id="CHEBI:18420"/>
    </cofactor>
</comment>
<accession>A0ABV3X8D2</accession>
<name>A0ABV3X8D2_9FIRM</name>
<comment type="cofactor">
    <cofactor evidence="3">
        <name>Zn(2+)</name>
        <dbReference type="ChEBI" id="CHEBI:29105"/>
    </cofactor>
</comment>
<evidence type="ECO:0000256" key="6">
    <source>
        <dbReference type="ARBA" id="ARBA00022670"/>
    </source>
</evidence>
<evidence type="ECO:0000256" key="8">
    <source>
        <dbReference type="ARBA" id="ARBA00022801"/>
    </source>
</evidence>
<protein>
    <submittedName>
        <fullName evidence="10">Aminopeptidase</fullName>
    </submittedName>
</protein>
<comment type="cofactor">
    <cofactor evidence="1">
        <name>Co(2+)</name>
        <dbReference type="ChEBI" id="CHEBI:48828"/>
    </cofactor>
</comment>
<comment type="similarity">
    <text evidence="4">Belongs to the peptidase M29 family.</text>
</comment>
<dbReference type="RefSeq" id="WP_368847470.1">
    <property type="nucleotide sequence ID" value="NZ_CP194411.1"/>
</dbReference>
<dbReference type="SUPFAM" id="SSF144052">
    <property type="entry name" value="Thermophilic metalloprotease-like"/>
    <property type="match status" value="1"/>
</dbReference>
<evidence type="ECO:0000256" key="2">
    <source>
        <dbReference type="ARBA" id="ARBA00001946"/>
    </source>
</evidence>